<sequence length="69" mass="7502">MATLDTNPSLSGRSTGGRAPHLFSGAFNALKSWNDARLTRKALSRLSDRELNDIGLTRADLDDIGALFR</sequence>
<dbReference type="Proteomes" id="UP000028826">
    <property type="component" value="Unassembled WGS sequence"/>
</dbReference>
<gene>
    <name evidence="2" type="ORF">CN97_09510</name>
</gene>
<dbReference type="AlphaFoldDB" id="A0A086YAF9"/>
<dbReference type="RefSeq" id="WP_035707592.1">
    <property type="nucleotide sequence ID" value="NZ_CAMIFG010000041.1"/>
</dbReference>
<dbReference type="OrthoDB" id="8116725at2"/>
<feature type="domain" description="YjiS-like" evidence="1">
    <location>
        <begin position="28"/>
        <end position="61"/>
    </location>
</feature>
<proteinExistence type="predicted"/>
<dbReference type="EMBL" id="JGYG01000002">
    <property type="protein sequence ID" value="KFI31259.1"/>
    <property type="molecule type" value="Genomic_DNA"/>
</dbReference>
<organism evidence="2 3">
    <name type="scientific">Haematobacter massiliensis</name>
    <dbReference type="NCBI Taxonomy" id="195105"/>
    <lineage>
        <taxon>Bacteria</taxon>
        <taxon>Pseudomonadati</taxon>
        <taxon>Pseudomonadota</taxon>
        <taxon>Alphaproteobacteria</taxon>
        <taxon>Rhodobacterales</taxon>
        <taxon>Paracoccaceae</taxon>
        <taxon>Haematobacter</taxon>
    </lineage>
</organism>
<keyword evidence="3" id="KW-1185">Reference proteome</keyword>
<comment type="caution">
    <text evidence="2">The sequence shown here is derived from an EMBL/GenBank/DDBJ whole genome shotgun (WGS) entry which is preliminary data.</text>
</comment>
<reference evidence="2 3" key="1">
    <citation type="submission" date="2014-03" db="EMBL/GenBank/DDBJ databases">
        <title>Genome of Haematobacter massiliensis CCUG 47968.</title>
        <authorList>
            <person name="Wang D."/>
            <person name="Wang G."/>
        </authorList>
    </citation>
    <scope>NUCLEOTIDE SEQUENCE [LARGE SCALE GENOMIC DNA]</scope>
    <source>
        <strain evidence="2 3">CCUG 47968</strain>
    </source>
</reference>
<dbReference type="Pfam" id="PF06568">
    <property type="entry name" value="YjiS-like"/>
    <property type="match status" value="1"/>
</dbReference>
<dbReference type="STRING" id="195105.CN97_09510"/>
<protein>
    <recommendedName>
        <fullName evidence="1">YjiS-like domain-containing protein</fullName>
    </recommendedName>
</protein>
<dbReference type="InterPro" id="IPR009506">
    <property type="entry name" value="YjiS-like"/>
</dbReference>
<evidence type="ECO:0000259" key="1">
    <source>
        <dbReference type="Pfam" id="PF06568"/>
    </source>
</evidence>
<evidence type="ECO:0000313" key="3">
    <source>
        <dbReference type="Proteomes" id="UP000028826"/>
    </source>
</evidence>
<evidence type="ECO:0000313" key="2">
    <source>
        <dbReference type="EMBL" id="KFI31259.1"/>
    </source>
</evidence>
<name>A0A086YAF9_9RHOB</name>
<dbReference type="eggNOG" id="COG5457">
    <property type="taxonomic scope" value="Bacteria"/>
</dbReference>
<accession>A0A086YAF9</accession>